<proteinExistence type="predicted"/>
<accession>A0A4Y7SP67</accession>
<dbReference type="AlphaFoldDB" id="A0A4Y7SP67"/>
<dbReference type="Proteomes" id="UP000298030">
    <property type="component" value="Unassembled WGS sequence"/>
</dbReference>
<feature type="region of interest" description="Disordered" evidence="1">
    <location>
        <begin position="228"/>
        <end position="252"/>
    </location>
</feature>
<reference evidence="2 3" key="1">
    <citation type="journal article" date="2019" name="Nat. Ecol. Evol.">
        <title>Megaphylogeny resolves global patterns of mushroom evolution.</title>
        <authorList>
            <person name="Varga T."/>
            <person name="Krizsan K."/>
            <person name="Foldi C."/>
            <person name="Dima B."/>
            <person name="Sanchez-Garcia M."/>
            <person name="Sanchez-Ramirez S."/>
            <person name="Szollosi G.J."/>
            <person name="Szarkandi J.G."/>
            <person name="Papp V."/>
            <person name="Albert L."/>
            <person name="Andreopoulos W."/>
            <person name="Angelini C."/>
            <person name="Antonin V."/>
            <person name="Barry K.W."/>
            <person name="Bougher N.L."/>
            <person name="Buchanan P."/>
            <person name="Buyck B."/>
            <person name="Bense V."/>
            <person name="Catcheside P."/>
            <person name="Chovatia M."/>
            <person name="Cooper J."/>
            <person name="Damon W."/>
            <person name="Desjardin D."/>
            <person name="Finy P."/>
            <person name="Geml J."/>
            <person name="Haridas S."/>
            <person name="Hughes K."/>
            <person name="Justo A."/>
            <person name="Karasinski D."/>
            <person name="Kautmanova I."/>
            <person name="Kiss B."/>
            <person name="Kocsube S."/>
            <person name="Kotiranta H."/>
            <person name="LaButti K.M."/>
            <person name="Lechner B.E."/>
            <person name="Liimatainen K."/>
            <person name="Lipzen A."/>
            <person name="Lukacs Z."/>
            <person name="Mihaltcheva S."/>
            <person name="Morgado L.N."/>
            <person name="Niskanen T."/>
            <person name="Noordeloos M.E."/>
            <person name="Ohm R.A."/>
            <person name="Ortiz-Santana B."/>
            <person name="Ovrebo C."/>
            <person name="Racz N."/>
            <person name="Riley R."/>
            <person name="Savchenko A."/>
            <person name="Shiryaev A."/>
            <person name="Soop K."/>
            <person name="Spirin V."/>
            <person name="Szebenyi C."/>
            <person name="Tomsovsky M."/>
            <person name="Tulloss R.E."/>
            <person name="Uehling J."/>
            <person name="Grigoriev I.V."/>
            <person name="Vagvolgyi C."/>
            <person name="Papp T."/>
            <person name="Martin F.M."/>
            <person name="Miettinen O."/>
            <person name="Hibbett D.S."/>
            <person name="Nagy L.G."/>
        </authorList>
    </citation>
    <scope>NUCLEOTIDE SEQUENCE [LARGE SCALE GENOMIC DNA]</scope>
    <source>
        <strain evidence="2 3">FP101781</strain>
    </source>
</reference>
<protein>
    <submittedName>
        <fullName evidence="2">Uncharacterized protein</fullName>
    </submittedName>
</protein>
<organism evidence="2 3">
    <name type="scientific">Coprinellus micaceus</name>
    <name type="common">Glistening ink-cap mushroom</name>
    <name type="synonym">Coprinus micaceus</name>
    <dbReference type="NCBI Taxonomy" id="71717"/>
    <lineage>
        <taxon>Eukaryota</taxon>
        <taxon>Fungi</taxon>
        <taxon>Dikarya</taxon>
        <taxon>Basidiomycota</taxon>
        <taxon>Agaricomycotina</taxon>
        <taxon>Agaricomycetes</taxon>
        <taxon>Agaricomycetidae</taxon>
        <taxon>Agaricales</taxon>
        <taxon>Agaricineae</taxon>
        <taxon>Psathyrellaceae</taxon>
        <taxon>Coprinellus</taxon>
    </lineage>
</organism>
<name>A0A4Y7SP67_COPMI</name>
<evidence type="ECO:0000313" key="2">
    <source>
        <dbReference type="EMBL" id="TEB23049.1"/>
    </source>
</evidence>
<sequence length="338" mass="37297">MNADTRRKFWDLASEQRVESNVYSTSATPSLYSEASAPTCFLDVSFPMLVPRPCTKPGKVRRSKSFQIQVPHIWLGIHGRANGEERASWDTGGSGTVEVEFPWIDLQIWSVDSQSSPASSYMRQTVTIPLAAKEIWSSLAMLPKDIRFRMRATLAMSRVVELTLPWVIPSSGTPTHHPDAVADLGGIALANDRREDVLGRGDFGQQRQIEADSASSIFEFAMNAELVTRPRPRPRSPHRPSQNARKWRPDRLGPEASLVSAGLLWPLSCPSSLRPGPHASLGLMGGSGEEIAARRSDCCQGHNACITSPQRGQKAEVGVLVRLVSFTSNPPRQYHRHL</sequence>
<gene>
    <name evidence="2" type="ORF">FA13DRAFT_1715597</name>
</gene>
<evidence type="ECO:0000313" key="3">
    <source>
        <dbReference type="Proteomes" id="UP000298030"/>
    </source>
</evidence>
<dbReference type="EMBL" id="QPFP01000082">
    <property type="protein sequence ID" value="TEB23049.1"/>
    <property type="molecule type" value="Genomic_DNA"/>
</dbReference>
<comment type="caution">
    <text evidence="2">The sequence shown here is derived from an EMBL/GenBank/DDBJ whole genome shotgun (WGS) entry which is preliminary data.</text>
</comment>
<evidence type="ECO:0000256" key="1">
    <source>
        <dbReference type="SAM" id="MobiDB-lite"/>
    </source>
</evidence>
<keyword evidence="3" id="KW-1185">Reference proteome</keyword>